<dbReference type="RefSeq" id="WP_044823650.1">
    <property type="nucleotide sequence ID" value="NZ_CP009687.1"/>
</dbReference>
<evidence type="ECO:0000256" key="4">
    <source>
        <dbReference type="ARBA" id="ARBA00022989"/>
    </source>
</evidence>
<keyword evidence="4" id="KW-1133">Transmembrane helix</keyword>
<evidence type="ECO:0000256" key="7">
    <source>
        <dbReference type="ARBA" id="ARBA00029447"/>
    </source>
</evidence>
<reference evidence="8 9" key="1">
    <citation type="submission" date="2014-10" db="EMBL/GenBank/DDBJ databases">
        <title>Genome sequence of Clostridium aceticum DSM 1496.</title>
        <authorList>
            <person name="Poehlein A."/>
            <person name="Schiel-Bengelsdorf B."/>
            <person name="Gottschalk G."/>
            <person name="Duerre P."/>
            <person name="Daniel R."/>
        </authorList>
    </citation>
    <scope>NUCLEOTIDE SEQUENCE [LARGE SCALE GENOMIC DNA]</scope>
    <source>
        <strain evidence="8 9">DSM 1496</strain>
    </source>
</reference>
<dbReference type="Gene3D" id="1.10.287.950">
    <property type="entry name" value="Methyl-accepting chemotaxis protein"/>
    <property type="match status" value="1"/>
</dbReference>
<evidence type="ECO:0000256" key="1">
    <source>
        <dbReference type="ARBA" id="ARBA00004651"/>
    </source>
</evidence>
<keyword evidence="5" id="KW-0472">Membrane</keyword>
<dbReference type="Proteomes" id="UP000035704">
    <property type="component" value="Chromosome"/>
</dbReference>
<dbReference type="AlphaFoldDB" id="A0A0D8ICT6"/>
<organism evidence="8 9">
    <name type="scientific">Clostridium aceticum</name>
    <dbReference type="NCBI Taxonomy" id="84022"/>
    <lineage>
        <taxon>Bacteria</taxon>
        <taxon>Bacillati</taxon>
        <taxon>Bacillota</taxon>
        <taxon>Clostridia</taxon>
        <taxon>Eubacteriales</taxon>
        <taxon>Clostridiaceae</taxon>
        <taxon>Clostridium</taxon>
    </lineage>
</organism>
<dbReference type="PATRIC" id="fig|84022.5.peg.2869"/>
<evidence type="ECO:0000313" key="8">
    <source>
        <dbReference type="EMBL" id="AKL94874.1"/>
    </source>
</evidence>
<dbReference type="Gene3D" id="6.10.340.10">
    <property type="match status" value="1"/>
</dbReference>
<dbReference type="PANTHER" id="PTHR32089:SF112">
    <property type="entry name" value="LYSOZYME-LIKE PROTEIN-RELATED"/>
    <property type="match status" value="1"/>
</dbReference>
<dbReference type="GO" id="GO:0007165">
    <property type="term" value="P:signal transduction"/>
    <property type="evidence" value="ECO:0007669"/>
    <property type="project" value="UniProtKB-KW"/>
</dbReference>
<dbReference type="EMBL" id="CP009687">
    <property type="protein sequence ID" value="AKL94874.1"/>
    <property type="molecule type" value="Genomic_DNA"/>
</dbReference>
<gene>
    <name evidence="8" type="primary">mcp43</name>
    <name evidence="8" type="ORF">CACET_c14090</name>
</gene>
<protein>
    <submittedName>
        <fullName evidence="8">Methyl-accepting chemotaxis protein 4</fullName>
    </submittedName>
</protein>
<dbReference type="PANTHER" id="PTHR32089">
    <property type="entry name" value="METHYL-ACCEPTING CHEMOTAXIS PROTEIN MCPB"/>
    <property type="match status" value="1"/>
</dbReference>
<dbReference type="KEGG" id="cace:CACET_c14090"/>
<dbReference type="SMART" id="SM00283">
    <property type="entry name" value="MA"/>
    <property type="match status" value="1"/>
</dbReference>
<evidence type="ECO:0000256" key="5">
    <source>
        <dbReference type="ARBA" id="ARBA00023136"/>
    </source>
</evidence>
<dbReference type="SMART" id="SM01049">
    <property type="entry name" value="Cache_2"/>
    <property type="match status" value="1"/>
</dbReference>
<dbReference type="InterPro" id="IPR003660">
    <property type="entry name" value="HAMP_dom"/>
</dbReference>
<comment type="subcellular location">
    <subcellularLocation>
        <location evidence="1">Cell membrane</location>
        <topology evidence="1">Multi-pass membrane protein</topology>
    </subcellularLocation>
</comment>
<evidence type="ECO:0000256" key="2">
    <source>
        <dbReference type="ARBA" id="ARBA00022475"/>
    </source>
</evidence>
<dbReference type="Pfam" id="PF17200">
    <property type="entry name" value="sCache_2"/>
    <property type="match status" value="1"/>
</dbReference>
<evidence type="ECO:0000256" key="6">
    <source>
        <dbReference type="ARBA" id="ARBA00023224"/>
    </source>
</evidence>
<dbReference type="Gene3D" id="3.30.450.20">
    <property type="entry name" value="PAS domain"/>
    <property type="match status" value="1"/>
</dbReference>
<dbReference type="PROSITE" id="PS50885">
    <property type="entry name" value="HAMP"/>
    <property type="match status" value="1"/>
</dbReference>
<sequence length="594" mass="65961">MKSIRIKILLAFLVPCFVLTSALGFYNVMNLVKLNESQIATIQEVLFNDYDMNTTQQVETATSVVELYYGLYQEGQLSEEEAQESAKAAVKALRYGEEGYFWIDNLEGSLIAHPMVPQQEGTNRINTQDPNGVELIKEIIEAAKDNKNHGFTNYMWEKPQDVDTGKLSPKRAYSQLFKPWGWVVSTGNYVDHLHDLVEENREELTRNLHRNITALGGFMIVFLGGFAILAIFISKTISKPILKIVKSFEKDEEGKIHIQEIKVNVRDEVGTLANTLNEFALQVSSFINSAMTSVEDLSNSVDSLNALAEKVEGNVEVTATNTSDVSQHMEYIATSTNEITTTMEEIDQAINSIARRTEEGANSSNEVSNRAKTLQEYSIESKERAKNMYNVAKDNVEVAIQEVKKVEDIVKLLHQINEIAEHTNLLALNAAIESARAGEAGRGFAVVAEEIRKLSESTAATVKNIESLSSIIVNSVDNLVNNTRDVLNFIDKDVLTNYDSLVQAGEQYFNDAQQINSVMTELSATSEEIGASTNEVSNRAGQVAELINKSVDSIEGVTQQTSTILESIIDIKENASSNLENAEKLKLFISKFKI</sequence>
<proteinExistence type="inferred from homology"/>
<accession>A0A0D8ICT6</accession>
<dbReference type="InterPro" id="IPR033480">
    <property type="entry name" value="sCache_2"/>
</dbReference>
<evidence type="ECO:0000313" key="9">
    <source>
        <dbReference type="Proteomes" id="UP000035704"/>
    </source>
</evidence>
<keyword evidence="2" id="KW-1003">Cell membrane</keyword>
<evidence type="ECO:0000256" key="3">
    <source>
        <dbReference type="ARBA" id="ARBA00022692"/>
    </source>
</evidence>
<dbReference type="Pfam" id="PF00015">
    <property type="entry name" value="MCPsignal"/>
    <property type="match status" value="1"/>
</dbReference>
<keyword evidence="6" id="KW-0807">Transducer</keyword>
<comment type="similarity">
    <text evidence="7">Belongs to the methyl-accepting chemotaxis (MCP) protein family.</text>
</comment>
<dbReference type="InterPro" id="IPR004089">
    <property type="entry name" value="MCPsignal_dom"/>
</dbReference>
<keyword evidence="9" id="KW-1185">Reference proteome</keyword>
<name>A0A0D8ICT6_9CLOT</name>
<keyword evidence="3" id="KW-0812">Transmembrane</keyword>
<dbReference type="STRING" id="84022.CACET_c14090"/>
<dbReference type="PROSITE" id="PS50111">
    <property type="entry name" value="CHEMOTAXIS_TRANSDUC_2"/>
    <property type="match status" value="1"/>
</dbReference>
<dbReference type="GO" id="GO:0005886">
    <property type="term" value="C:plasma membrane"/>
    <property type="evidence" value="ECO:0007669"/>
    <property type="project" value="UniProtKB-SubCell"/>
</dbReference>
<dbReference type="CDD" id="cd06225">
    <property type="entry name" value="HAMP"/>
    <property type="match status" value="1"/>
</dbReference>
<dbReference type="OrthoDB" id="9810264at2"/>
<dbReference type="SUPFAM" id="SSF58104">
    <property type="entry name" value="Methyl-accepting chemotaxis protein (MCP) signaling domain"/>
    <property type="match status" value="1"/>
</dbReference>